<proteinExistence type="predicted"/>
<comment type="caution">
    <text evidence="1">The sequence shown here is derived from an EMBL/GenBank/DDBJ whole genome shotgun (WGS) entry which is preliminary data.</text>
</comment>
<organism evidence="1 2">
    <name type="scientific">Spodoptera exigua</name>
    <name type="common">Beet armyworm</name>
    <name type="synonym">Noctua fulgens</name>
    <dbReference type="NCBI Taxonomy" id="7107"/>
    <lineage>
        <taxon>Eukaryota</taxon>
        <taxon>Metazoa</taxon>
        <taxon>Ecdysozoa</taxon>
        <taxon>Arthropoda</taxon>
        <taxon>Hexapoda</taxon>
        <taxon>Insecta</taxon>
        <taxon>Pterygota</taxon>
        <taxon>Neoptera</taxon>
        <taxon>Endopterygota</taxon>
        <taxon>Lepidoptera</taxon>
        <taxon>Glossata</taxon>
        <taxon>Ditrysia</taxon>
        <taxon>Noctuoidea</taxon>
        <taxon>Noctuidae</taxon>
        <taxon>Amphipyrinae</taxon>
        <taxon>Spodoptera</taxon>
    </lineage>
</organism>
<accession>A0A835G491</accession>
<gene>
    <name evidence="1" type="ORF">HW555_013675</name>
</gene>
<dbReference type="AlphaFoldDB" id="A0A835G491"/>
<evidence type="ECO:0000313" key="2">
    <source>
        <dbReference type="Proteomes" id="UP000648187"/>
    </source>
</evidence>
<sequence length="141" mass="16623">MEQTNQVSEVFISYCEYLLEYIETNLSWRSRFLLKDLVLFLTENDLLQCPHPSQPKPIYEIREKQSICDIIINGIITSACIQKQSTCENKWIKLRRPNDWLYQCCQQCTDAHLREILSRFTLTKTSSITWTIIQNLRDGAS</sequence>
<dbReference type="Proteomes" id="UP000648187">
    <property type="component" value="Unassembled WGS sequence"/>
</dbReference>
<keyword evidence="2" id="KW-1185">Reference proteome</keyword>
<evidence type="ECO:0000313" key="1">
    <source>
        <dbReference type="EMBL" id="KAF9405691.1"/>
    </source>
</evidence>
<name>A0A835G491_SPOEX</name>
<protein>
    <submittedName>
        <fullName evidence="1">Uncharacterized protein</fullName>
    </submittedName>
</protein>
<reference evidence="1" key="1">
    <citation type="submission" date="2020-08" db="EMBL/GenBank/DDBJ databases">
        <title>Spodoptera exigua strain:BAW_Kor-Di-RS1 Genome sequencing and assembly.</title>
        <authorList>
            <person name="Kim J."/>
            <person name="Nam H.Y."/>
            <person name="Kwon M."/>
            <person name="Choi J.H."/>
            <person name="Cho S.R."/>
            <person name="Kim G.-H."/>
        </authorList>
    </citation>
    <scope>NUCLEOTIDE SEQUENCE</scope>
    <source>
        <strain evidence="1">BAW_Kor-Di-RS1</strain>
        <tissue evidence="1">Whole-body</tissue>
    </source>
</reference>
<dbReference type="EMBL" id="JACKWZ010000697">
    <property type="protein sequence ID" value="KAF9405691.1"/>
    <property type="molecule type" value="Genomic_DNA"/>
</dbReference>